<evidence type="ECO:0000313" key="8">
    <source>
        <dbReference type="EMBL" id="CUH60381.1"/>
    </source>
</evidence>
<organism evidence="8 9">
    <name type="scientific">Thalassobacter stenotrophicus</name>
    <dbReference type="NCBI Taxonomy" id="266809"/>
    <lineage>
        <taxon>Bacteria</taxon>
        <taxon>Pseudomonadati</taxon>
        <taxon>Pseudomonadota</taxon>
        <taxon>Alphaproteobacteria</taxon>
        <taxon>Rhodobacterales</taxon>
        <taxon>Roseobacteraceae</taxon>
        <taxon>Thalassobacter</taxon>
    </lineage>
</organism>
<dbReference type="PANTHER" id="PTHR34697">
    <property type="entry name" value="PHOSPHATIDYLGLYCEROL LYSYLTRANSFERASE"/>
    <property type="match status" value="1"/>
</dbReference>
<accession>A0A0P1EYW4</accession>
<dbReference type="STRING" id="266809.PM03_05585"/>
<keyword evidence="2" id="KW-1003">Cell membrane</keyword>
<dbReference type="Proteomes" id="UP000051298">
    <property type="component" value="Unassembled WGS sequence"/>
</dbReference>
<dbReference type="InterPro" id="IPR051211">
    <property type="entry name" value="PG_lysyltransferase"/>
</dbReference>
<feature type="transmembrane region" description="Helical" evidence="6">
    <location>
        <begin position="241"/>
        <end position="269"/>
    </location>
</feature>
<dbReference type="GO" id="GO:0055091">
    <property type="term" value="P:phospholipid homeostasis"/>
    <property type="evidence" value="ECO:0007669"/>
    <property type="project" value="TreeGrafter"/>
</dbReference>
<evidence type="ECO:0000256" key="4">
    <source>
        <dbReference type="ARBA" id="ARBA00022989"/>
    </source>
</evidence>
<evidence type="ECO:0000313" key="9">
    <source>
        <dbReference type="Proteomes" id="UP000051298"/>
    </source>
</evidence>
<reference evidence="8 9" key="1">
    <citation type="submission" date="2015-09" db="EMBL/GenBank/DDBJ databases">
        <authorList>
            <consortium name="Swine Surveillance"/>
        </authorList>
    </citation>
    <scope>NUCLEOTIDE SEQUENCE [LARGE SCALE GENOMIC DNA]</scope>
    <source>
        <strain evidence="8 9">CECT 5294</strain>
    </source>
</reference>
<keyword evidence="5 6" id="KW-0472">Membrane</keyword>
<dbReference type="GO" id="GO:0050071">
    <property type="term" value="F:phosphatidylglycerol lysyltransferase activity"/>
    <property type="evidence" value="ECO:0007669"/>
    <property type="project" value="UniProtKB-EC"/>
</dbReference>
<feature type="transmembrane region" description="Helical" evidence="6">
    <location>
        <begin position="100"/>
        <end position="123"/>
    </location>
</feature>
<evidence type="ECO:0000256" key="1">
    <source>
        <dbReference type="ARBA" id="ARBA00004651"/>
    </source>
</evidence>
<dbReference type="InterPro" id="IPR016181">
    <property type="entry name" value="Acyl_CoA_acyltransferase"/>
</dbReference>
<feature type="transmembrane region" description="Helical" evidence="6">
    <location>
        <begin position="24"/>
        <end position="42"/>
    </location>
</feature>
<keyword evidence="8" id="KW-0012">Acyltransferase</keyword>
<dbReference type="EMBL" id="CYRX01000025">
    <property type="protein sequence ID" value="CUH60381.1"/>
    <property type="molecule type" value="Genomic_DNA"/>
</dbReference>
<dbReference type="SUPFAM" id="SSF55729">
    <property type="entry name" value="Acyl-CoA N-acyltransferases (Nat)"/>
    <property type="match status" value="1"/>
</dbReference>
<evidence type="ECO:0000256" key="3">
    <source>
        <dbReference type="ARBA" id="ARBA00022692"/>
    </source>
</evidence>
<dbReference type="EC" id="2.3.2.3" evidence="8"/>
<proteinExistence type="predicted"/>
<dbReference type="InterPro" id="IPR024320">
    <property type="entry name" value="LPG_synthase_C"/>
</dbReference>
<feature type="transmembrane region" description="Helical" evidence="6">
    <location>
        <begin position="144"/>
        <end position="164"/>
    </location>
</feature>
<dbReference type="PANTHER" id="PTHR34697:SF2">
    <property type="entry name" value="PHOSPHATIDYLGLYCEROL LYSYLTRANSFERASE"/>
    <property type="match status" value="1"/>
</dbReference>
<dbReference type="RefSeq" id="WP_058123369.1">
    <property type="nucleotide sequence ID" value="NZ_CYRX01000025.1"/>
</dbReference>
<dbReference type="AlphaFoldDB" id="A0A0P1EYW4"/>
<name>A0A0P1EYW4_9RHOB</name>
<comment type="subcellular location">
    <subcellularLocation>
        <location evidence="1">Cell membrane</location>
        <topology evidence="1">Multi-pass membrane protein</topology>
    </subcellularLocation>
</comment>
<sequence>MAHPRTTQATPAARTRARPSLSLSLKQILPLIIGGVMVVLLAQKLADFDLVQVRDALAQISPLAWATSMALTVISFRAVAQYDLIAHRLLGTGLPRGRVLASGASATALAQMLGLGVVTGSLVRWRLLRSGMPGQDHPGRAMSITGLVTAGFLFGWAITTLIAFATLPTLAGDVAWIGWIVGPLALALCGASLFLPRFTVFGRQITIPGLPTLLALVLWAAIDTIAAAGALYVLLPPDVDLSFALLIPAFLLALGCGIMSGTPGGFGAFELTLLSMTPPEAAPAVLAAIVGFRLTYYVLPAMLAAGHVLWPADKALAPLDTPQVLRHGLSKTGTPPNTTTIRNAHDPLSALLFEPGREAISNADNTGHWLVHRGNQAVIAIGAPFGANHTQMDAALDVASREAGVPAVVYKAPQALASQLRTSGWWQLPLGAEAIVLPAQFDLSGPSHRQLRRKLRHVTKADVVITHAQNLPMREMTNVAQEWAKDHGGERGLSMGRFAPQLLRAQRVYTAHHKGALIAFVSFHVTERGWMLDLVRHTKTCPDGTMHALICTAITDAADQNIAQLSLDCVPFHAPSAKGITARIFNWAHKRSPGARGLLQFKNSFAPLWTPRYLMVKGPGGLLLGCFEIGKALRPTSQSRPHTQSQPNS</sequence>
<dbReference type="GO" id="GO:0005886">
    <property type="term" value="C:plasma membrane"/>
    <property type="evidence" value="ECO:0007669"/>
    <property type="project" value="UniProtKB-SubCell"/>
</dbReference>
<evidence type="ECO:0000256" key="5">
    <source>
        <dbReference type="ARBA" id="ARBA00023136"/>
    </source>
</evidence>
<gene>
    <name evidence="8" type="primary">mprF</name>
    <name evidence="8" type="ORF">THS5294_01670</name>
</gene>
<protein>
    <submittedName>
        <fullName evidence="8">Phosphatidylglycerol lysyltransferase</fullName>
        <ecNumber evidence="8">2.3.2.3</ecNumber>
    </submittedName>
</protein>
<evidence type="ECO:0000259" key="7">
    <source>
        <dbReference type="Pfam" id="PF09924"/>
    </source>
</evidence>
<evidence type="ECO:0000256" key="6">
    <source>
        <dbReference type="SAM" id="Phobius"/>
    </source>
</evidence>
<keyword evidence="8" id="KW-0808">Transferase</keyword>
<keyword evidence="3 6" id="KW-0812">Transmembrane</keyword>
<feature type="transmembrane region" description="Helical" evidence="6">
    <location>
        <begin position="176"/>
        <end position="200"/>
    </location>
</feature>
<feature type="transmembrane region" description="Helical" evidence="6">
    <location>
        <begin position="63"/>
        <end position="80"/>
    </location>
</feature>
<evidence type="ECO:0000256" key="2">
    <source>
        <dbReference type="ARBA" id="ARBA00022475"/>
    </source>
</evidence>
<feature type="transmembrane region" description="Helical" evidence="6">
    <location>
        <begin position="212"/>
        <end position="235"/>
    </location>
</feature>
<dbReference type="eggNOG" id="COG2898">
    <property type="taxonomic scope" value="Bacteria"/>
</dbReference>
<feature type="domain" description="Phosphatidylglycerol lysyltransferase C-terminal" evidence="7">
    <location>
        <begin position="344"/>
        <end position="615"/>
    </location>
</feature>
<keyword evidence="4 6" id="KW-1133">Transmembrane helix</keyword>
<dbReference type="Pfam" id="PF09924">
    <property type="entry name" value="LPG_synthase_C"/>
    <property type="match status" value="1"/>
</dbReference>